<keyword evidence="1" id="KW-1133">Transmembrane helix</keyword>
<keyword evidence="1" id="KW-0812">Transmembrane</keyword>
<protein>
    <submittedName>
        <fullName evidence="2">Uncharacterized protein</fullName>
    </submittedName>
</protein>
<reference evidence="2" key="1">
    <citation type="journal article" date="2015" name="Front. Microbiol.">
        <title>Combining genomic sequencing methods to explore viral diversity and reveal potential virus-host interactions.</title>
        <authorList>
            <person name="Chow C.E."/>
            <person name="Winget D.M."/>
            <person name="White R.A.III."/>
            <person name="Hallam S.J."/>
            <person name="Suttle C.A."/>
        </authorList>
    </citation>
    <scope>NUCLEOTIDE SEQUENCE</scope>
    <source>
        <strain evidence="2">Oxic1_7</strain>
    </source>
</reference>
<accession>A0A0F7L8H5</accession>
<reference evidence="2" key="2">
    <citation type="submission" date="2015-03" db="EMBL/GenBank/DDBJ databases">
        <authorList>
            <person name="Chow C.-E.T."/>
            <person name="Winget D.M."/>
            <person name="White R.A.III."/>
            <person name="Hallam S.J."/>
            <person name="Suttle C.A."/>
        </authorList>
    </citation>
    <scope>NUCLEOTIDE SEQUENCE</scope>
    <source>
        <strain evidence="2">Oxic1_7</strain>
    </source>
</reference>
<name>A0A0F7L8H5_9VIRU</name>
<proteinExistence type="predicted"/>
<evidence type="ECO:0000313" key="2">
    <source>
        <dbReference type="EMBL" id="AKH48240.1"/>
    </source>
</evidence>
<sequence length="53" mass="6355">MVTRRATIFSTLCFWNHTECIIKKDLSVTLIFVLQYQYTLVIYLFQCNFCLIV</sequence>
<keyword evidence="1" id="KW-0472">Membrane</keyword>
<organism evidence="2">
    <name type="scientific">uncultured marine virus</name>
    <dbReference type="NCBI Taxonomy" id="186617"/>
    <lineage>
        <taxon>Viruses</taxon>
        <taxon>environmental samples</taxon>
    </lineage>
</organism>
<dbReference type="EMBL" id="KR029602">
    <property type="protein sequence ID" value="AKH48240.1"/>
    <property type="molecule type" value="Genomic_DNA"/>
</dbReference>
<evidence type="ECO:0000256" key="1">
    <source>
        <dbReference type="SAM" id="Phobius"/>
    </source>
</evidence>
<feature type="transmembrane region" description="Helical" evidence="1">
    <location>
        <begin position="30"/>
        <end position="52"/>
    </location>
</feature>